<dbReference type="InterPro" id="IPR029000">
    <property type="entry name" value="Cyclophilin-like_dom_sf"/>
</dbReference>
<evidence type="ECO:0000259" key="1">
    <source>
        <dbReference type="Pfam" id="PF05913"/>
    </source>
</evidence>
<dbReference type="Gene3D" id="2.40.100.10">
    <property type="entry name" value="Cyclophilin-like"/>
    <property type="match status" value="1"/>
</dbReference>
<dbReference type="InterPro" id="IPR008589">
    <property type="entry name" value="MupG"/>
</dbReference>
<dbReference type="Gene3D" id="3.20.20.70">
    <property type="entry name" value="Aldolase class I"/>
    <property type="match status" value="1"/>
</dbReference>
<dbReference type="Pfam" id="PF05913">
    <property type="entry name" value="MupG_C"/>
    <property type="match status" value="1"/>
</dbReference>
<dbReference type="RefSeq" id="WP_154621060.1">
    <property type="nucleotide sequence ID" value="NZ_VUNL01000009.1"/>
</dbReference>
<dbReference type="EMBL" id="VUNL01000009">
    <property type="protein sequence ID" value="MSV25295.1"/>
    <property type="molecule type" value="Genomic_DNA"/>
</dbReference>
<dbReference type="InterPro" id="IPR043797">
    <property type="entry name" value="MupG_N"/>
</dbReference>
<dbReference type="Pfam" id="PF19200">
    <property type="entry name" value="MupG_N"/>
    <property type="match status" value="1"/>
</dbReference>
<evidence type="ECO:0000259" key="2">
    <source>
        <dbReference type="Pfam" id="PF19200"/>
    </source>
</evidence>
<dbReference type="InterPro" id="IPR013785">
    <property type="entry name" value="Aldolase_TIM"/>
</dbReference>
<protein>
    <submittedName>
        <fullName evidence="3">DUF871 domain-containing protein</fullName>
    </submittedName>
</protein>
<dbReference type="Proteomes" id="UP000430222">
    <property type="component" value="Unassembled WGS sequence"/>
</dbReference>
<evidence type="ECO:0000313" key="3">
    <source>
        <dbReference type="EMBL" id="MSV25295.1"/>
    </source>
</evidence>
<dbReference type="PANTHER" id="PTHR38435">
    <property type="match status" value="1"/>
</dbReference>
<feature type="domain" description="6-phospho-N-acetylmuramidase N-terminal" evidence="2">
    <location>
        <begin position="5"/>
        <end position="240"/>
    </location>
</feature>
<keyword evidence="4" id="KW-1185">Reference proteome</keyword>
<dbReference type="SUPFAM" id="SSF51445">
    <property type="entry name" value="(Trans)glycosidases"/>
    <property type="match status" value="1"/>
</dbReference>
<name>A0A6I2UY63_9FIRM</name>
<sequence length="361" mass="40703">MTKRVGISIYPDQERLQDTLDYIDLAAGYGYRRIFTCLISEAGRTLEETVASFRKITARARAQNMEIIADVAPEVFQRFGVSWKDLRFFHQLGLSGIRLDIGFSGLEESIMSLNPYGLKLELNISNGTGYLENILSQCPDKTKLTGCHNFYPHRYTGLGMEHFLKTSRCCKKHGIHTAAFVNAPSADHGPWPVHEGLCTLEQHRSLSIAAQAKQLFATGLIDEVIIANAFASEAELEALADVPREIVTFRLDVEKGIHDTERRILFEELHFNRGDVSDYLIRSTQPRVKYGGEDLPAWNTPDLLPGDVVIESSAYPRYAGELQIVKRMMPNSGRSNVVAHIVEEERCLIDGIAPWQKFRFE</sequence>
<dbReference type="AlphaFoldDB" id="A0A6I2UY63"/>
<feature type="domain" description="6-phospho-N-acetylmuramidase C-terminal" evidence="1">
    <location>
        <begin position="247"/>
        <end position="361"/>
    </location>
</feature>
<dbReference type="SUPFAM" id="SSF50891">
    <property type="entry name" value="Cyclophilin-like"/>
    <property type="match status" value="1"/>
</dbReference>
<comment type="caution">
    <text evidence="3">The sequence shown here is derived from an EMBL/GenBank/DDBJ whole genome shotgun (WGS) entry which is preliminary data.</text>
</comment>
<accession>A0A6I2UY63</accession>
<gene>
    <name evidence="3" type="ORF">FYJ78_08910</name>
</gene>
<organism evidence="3 4">
    <name type="scientific">Selenomonas montiformis</name>
    <dbReference type="NCBI Taxonomy" id="2652285"/>
    <lineage>
        <taxon>Bacteria</taxon>
        <taxon>Bacillati</taxon>
        <taxon>Bacillota</taxon>
        <taxon>Negativicutes</taxon>
        <taxon>Selenomonadales</taxon>
        <taxon>Selenomonadaceae</taxon>
        <taxon>Selenomonas</taxon>
    </lineage>
</organism>
<dbReference type="InterPro" id="IPR017853">
    <property type="entry name" value="GH"/>
</dbReference>
<proteinExistence type="predicted"/>
<evidence type="ECO:0000313" key="4">
    <source>
        <dbReference type="Proteomes" id="UP000430222"/>
    </source>
</evidence>
<dbReference type="InterPro" id="IPR043894">
    <property type="entry name" value="MupG_C"/>
</dbReference>
<dbReference type="PANTHER" id="PTHR38435:SF1">
    <property type="entry name" value="DUF871 DOMAIN-CONTAINING PROTEIN"/>
    <property type="match status" value="1"/>
</dbReference>
<reference evidence="3 4" key="1">
    <citation type="submission" date="2019-08" db="EMBL/GenBank/DDBJ databases">
        <title>In-depth cultivation of the pig gut microbiome towards novel bacterial diversity and tailored functional studies.</title>
        <authorList>
            <person name="Wylensek D."/>
            <person name="Hitch T.C.A."/>
            <person name="Clavel T."/>
        </authorList>
    </citation>
    <scope>NUCLEOTIDE SEQUENCE [LARGE SCALE GENOMIC DNA]</scope>
    <source>
        <strain evidence="4">WCA-380-WT-3B3</strain>
    </source>
</reference>